<evidence type="ECO:0000256" key="3">
    <source>
        <dbReference type="ARBA" id="ARBA00012438"/>
    </source>
</evidence>
<keyword evidence="13" id="KW-0902">Two-component regulatory system</keyword>
<dbReference type="GO" id="GO:0005886">
    <property type="term" value="C:plasma membrane"/>
    <property type="evidence" value="ECO:0007669"/>
    <property type="project" value="UniProtKB-SubCell"/>
</dbReference>
<keyword evidence="11" id="KW-0067">ATP-binding</keyword>
<dbReference type="Pfam" id="PF00512">
    <property type="entry name" value="HisKA"/>
    <property type="match status" value="1"/>
</dbReference>
<dbReference type="OrthoDB" id="9804645at2"/>
<evidence type="ECO:0000256" key="10">
    <source>
        <dbReference type="ARBA" id="ARBA00022777"/>
    </source>
</evidence>
<keyword evidence="4" id="KW-1003">Cell membrane</keyword>
<evidence type="ECO:0000256" key="12">
    <source>
        <dbReference type="ARBA" id="ARBA00022989"/>
    </source>
</evidence>
<evidence type="ECO:0000259" key="17">
    <source>
        <dbReference type="PROSITE" id="PS50885"/>
    </source>
</evidence>
<accession>A0A1X7AIA0</accession>
<dbReference type="PRINTS" id="PR00344">
    <property type="entry name" value="BCTRLSENSOR"/>
</dbReference>
<comment type="subcellular location">
    <subcellularLocation>
        <location evidence="2">Cell inner membrane</location>
        <topology evidence="2">Multi-pass membrane protein</topology>
    </subcellularLocation>
</comment>
<dbReference type="GO" id="GO:0000155">
    <property type="term" value="F:phosphorelay sensor kinase activity"/>
    <property type="evidence" value="ECO:0007669"/>
    <property type="project" value="InterPro"/>
</dbReference>
<dbReference type="SMART" id="SM00387">
    <property type="entry name" value="HATPase_c"/>
    <property type="match status" value="1"/>
</dbReference>
<keyword evidence="19" id="KW-1185">Reference proteome</keyword>
<evidence type="ECO:0000256" key="4">
    <source>
        <dbReference type="ARBA" id="ARBA00022475"/>
    </source>
</evidence>
<reference evidence="18 19" key="1">
    <citation type="submission" date="2017-03" db="EMBL/GenBank/DDBJ databases">
        <authorList>
            <person name="Afonso C.L."/>
            <person name="Miller P.J."/>
            <person name="Scott M.A."/>
            <person name="Spackman E."/>
            <person name="Goraichik I."/>
            <person name="Dimitrov K.M."/>
            <person name="Suarez D.L."/>
            <person name="Swayne D.E."/>
        </authorList>
    </citation>
    <scope>NUCLEOTIDE SEQUENCE [LARGE SCALE GENOMIC DNA]</scope>
    <source>
        <strain evidence="18">SB41UT1</strain>
    </source>
</reference>
<evidence type="ECO:0000256" key="7">
    <source>
        <dbReference type="ARBA" id="ARBA00022679"/>
    </source>
</evidence>
<evidence type="ECO:0000256" key="9">
    <source>
        <dbReference type="ARBA" id="ARBA00022741"/>
    </source>
</evidence>
<organism evidence="18 19">
    <name type="scientific">Parendozoicomonas haliclonae</name>
    <dbReference type="NCBI Taxonomy" id="1960125"/>
    <lineage>
        <taxon>Bacteria</taxon>
        <taxon>Pseudomonadati</taxon>
        <taxon>Pseudomonadota</taxon>
        <taxon>Gammaproteobacteria</taxon>
        <taxon>Oceanospirillales</taxon>
        <taxon>Endozoicomonadaceae</taxon>
        <taxon>Parendozoicomonas</taxon>
    </lineage>
</organism>
<dbReference type="SUPFAM" id="SSF55874">
    <property type="entry name" value="ATPase domain of HSP90 chaperone/DNA topoisomerase II/histidine kinase"/>
    <property type="match status" value="1"/>
</dbReference>
<dbReference type="GO" id="GO:0005524">
    <property type="term" value="F:ATP binding"/>
    <property type="evidence" value="ECO:0007669"/>
    <property type="project" value="UniProtKB-KW"/>
</dbReference>
<evidence type="ECO:0000256" key="13">
    <source>
        <dbReference type="ARBA" id="ARBA00023012"/>
    </source>
</evidence>
<dbReference type="PROSITE" id="PS50885">
    <property type="entry name" value="HAMP"/>
    <property type="match status" value="1"/>
</dbReference>
<evidence type="ECO:0000256" key="11">
    <source>
        <dbReference type="ARBA" id="ARBA00022840"/>
    </source>
</evidence>
<dbReference type="InterPro" id="IPR005467">
    <property type="entry name" value="His_kinase_dom"/>
</dbReference>
<keyword evidence="12 15" id="KW-1133">Transmembrane helix</keyword>
<dbReference type="InterPro" id="IPR003661">
    <property type="entry name" value="HisK_dim/P_dom"/>
</dbReference>
<evidence type="ECO:0000256" key="1">
    <source>
        <dbReference type="ARBA" id="ARBA00000085"/>
    </source>
</evidence>
<dbReference type="PANTHER" id="PTHR44936">
    <property type="entry name" value="SENSOR PROTEIN CREC"/>
    <property type="match status" value="1"/>
</dbReference>
<evidence type="ECO:0000256" key="2">
    <source>
        <dbReference type="ARBA" id="ARBA00004429"/>
    </source>
</evidence>
<sequence>MPYQTTDSKVRIRDRLATQMIVASLVVLFLAQVITAAMMNAAHKSYFQSSTQGWFIDRTVLLTQKLVATSPSNYDIMSDAASAPFAIFRINSHPYLTEDGSDKDDDALSKLLESRLGSQYSNQIRSLVASGDKLDEWKQACLANLSIEAQPCITSLKEGKKRIDMGTEIYLVAVSIPLPNKQWLNIFSMAPVAPIYLDHDTILFLSIFGVLQLIAILILVRRITRPLKSLAIASDKLGKGESVALLEESGPEDVRRTIRAFNRMNNSLVLYMKERTGMLASIAHDLRTPLTGLKIRTEMLPDSRTKTRLLSTIGEMQNIVETTVQFIRENQRVEQPRRVDINALLESLSEDFQEMGQNVVYSPAAAPIAIICQPVGMGRALRNLIENAVKYGHRARISLLQEEQHVVINIDDDGPGIDDNEIERVFEAFFRSEKSRSRETGGLGLGLAIVQNILHAHHGEISLHNRKEGGLNVKITLPYQCC</sequence>
<evidence type="ECO:0000256" key="6">
    <source>
        <dbReference type="ARBA" id="ARBA00022553"/>
    </source>
</evidence>
<evidence type="ECO:0000256" key="15">
    <source>
        <dbReference type="SAM" id="Phobius"/>
    </source>
</evidence>
<feature type="transmembrane region" description="Helical" evidence="15">
    <location>
        <begin position="202"/>
        <end position="220"/>
    </location>
</feature>
<evidence type="ECO:0000313" key="18">
    <source>
        <dbReference type="EMBL" id="SMA44386.1"/>
    </source>
</evidence>
<evidence type="ECO:0000259" key="16">
    <source>
        <dbReference type="PROSITE" id="PS50109"/>
    </source>
</evidence>
<dbReference type="EMBL" id="FWPT01000003">
    <property type="protein sequence ID" value="SMA44386.1"/>
    <property type="molecule type" value="Genomic_DNA"/>
</dbReference>
<evidence type="ECO:0000256" key="8">
    <source>
        <dbReference type="ARBA" id="ARBA00022692"/>
    </source>
</evidence>
<dbReference type="PROSITE" id="PS50109">
    <property type="entry name" value="HIS_KIN"/>
    <property type="match status" value="1"/>
</dbReference>
<name>A0A1X7AIA0_9GAMM</name>
<evidence type="ECO:0000313" key="19">
    <source>
        <dbReference type="Proteomes" id="UP000196573"/>
    </source>
</evidence>
<feature type="domain" description="HAMP" evidence="17">
    <location>
        <begin position="221"/>
        <end position="273"/>
    </location>
</feature>
<dbReference type="SUPFAM" id="SSF47384">
    <property type="entry name" value="Homodimeric domain of signal transducing histidine kinase"/>
    <property type="match status" value="1"/>
</dbReference>
<dbReference type="SMART" id="SM00388">
    <property type="entry name" value="HisKA"/>
    <property type="match status" value="1"/>
</dbReference>
<keyword evidence="10" id="KW-0418">Kinase</keyword>
<feature type="domain" description="Histidine kinase" evidence="16">
    <location>
        <begin position="281"/>
        <end position="481"/>
    </location>
</feature>
<dbReference type="Pfam" id="PF00672">
    <property type="entry name" value="HAMP"/>
    <property type="match status" value="1"/>
</dbReference>
<protein>
    <recommendedName>
        <fullName evidence="3">histidine kinase</fullName>
        <ecNumber evidence="3">2.7.13.3</ecNumber>
    </recommendedName>
</protein>
<dbReference type="InterPro" id="IPR050980">
    <property type="entry name" value="2C_sensor_his_kinase"/>
</dbReference>
<dbReference type="InterPro" id="IPR036097">
    <property type="entry name" value="HisK_dim/P_sf"/>
</dbReference>
<keyword evidence="5" id="KW-0997">Cell inner membrane</keyword>
<dbReference type="FunFam" id="3.30.565.10:FF:000011">
    <property type="entry name" value="Sensor histidine kinase CpxA"/>
    <property type="match status" value="1"/>
</dbReference>
<keyword evidence="14 15" id="KW-0472">Membrane</keyword>
<dbReference type="Pfam" id="PF02518">
    <property type="entry name" value="HATPase_c"/>
    <property type="match status" value="1"/>
</dbReference>
<dbReference type="InterPro" id="IPR004358">
    <property type="entry name" value="Sig_transdc_His_kin-like_C"/>
</dbReference>
<dbReference type="AlphaFoldDB" id="A0A1X7AIA0"/>
<dbReference type="CDD" id="cd00082">
    <property type="entry name" value="HisKA"/>
    <property type="match status" value="1"/>
</dbReference>
<dbReference type="CDD" id="cd06225">
    <property type="entry name" value="HAMP"/>
    <property type="match status" value="1"/>
</dbReference>
<evidence type="ECO:0000256" key="14">
    <source>
        <dbReference type="ARBA" id="ARBA00023136"/>
    </source>
</evidence>
<comment type="catalytic activity">
    <reaction evidence="1">
        <text>ATP + protein L-histidine = ADP + protein N-phospho-L-histidine.</text>
        <dbReference type="EC" id="2.7.13.3"/>
    </reaction>
</comment>
<evidence type="ECO:0000256" key="5">
    <source>
        <dbReference type="ARBA" id="ARBA00022519"/>
    </source>
</evidence>
<dbReference type="InterPro" id="IPR003594">
    <property type="entry name" value="HATPase_dom"/>
</dbReference>
<keyword evidence="9" id="KW-0547">Nucleotide-binding</keyword>
<dbReference type="InterPro" id="IPR036890">
    <property type="entry name" value="HATPase_C_sf"/>
</dbReference>
<gene>
    <name evidence="18" type="primary">envZ_2</name>
    <name evidence="18" type="ORF">EHSB41UT_01790</name>
</gene>
<keyword evidence="6" id="KW-0597">Phosphoprotein</keyword>
<dbReference type="Gene3D" id="1.10.287.130">
    <property type="match status" value="1"/>
</dbReference>
<proteinExistence type="predicted"/>
<dbReference type="Proteomes" id="UP000196573">
    <property type="component" value="Unassembled WGS sequence"/>
</dbReference>
<keyword evidence="7 18" id="KW-0808">Transferase</keyword>
<dbReference type="EC" id="2.7.13.3" evidence="3"/>
<dbReference type="InterPro" id="IPR003660">
    <property type="entry name" value="HAMP_dom"/>
</dbReference>
<feature type="transmembrane region" description="Helical" evidence="15">
    <location>
        <begin position="20"/>
        <end position="42"/>
    </location>
</feature>
<dbReference type="Gene3D" id="3.30.565.10">
    <property type="entry name" value="Histidine kinase-like ATPase, C-terminal domain"/>
    <property type="match status" value="1"/>
</dbReference>
<dbReference type="SMART" id="SM00304">
    <property type="entry name" value="HAMP"/>
    <property type="match status" value="1"/>
</dbReference>
<keyword evidence="8 15" id="KW-0812">Transmembrane</keyword>
<dbReference type="PANTHER" id="PTHR44936:SF5">
    <property type="entry name" value="SENSOR HISTIDINE KINASE ENVZ"/>
    <property type="match status" value="1"/>
</dbReference>